<gene>
    <name evidence="2" type="ORF">AMATHDRAFT_42952</name>
</gene>
<proteinExistence type="predicted"/>
<reference evidence="2 3" key="1">
    <citation type="submission" date="2014-02" db="EMBL/GenBank/DDBJ databases">
        <title>Transposable element dynamics among asymbiotic and ectomycorrhizal Amanita fungi.</title>
        <authorList>
            <consortium name="DOE Joint Genome Institute"/>
            <person name="Hess J."/>
            <person name="Skrede I."/>
            <person name="Wolfe B."/>
            <person name="LaButti K."/>
            <person name="Ohm R.A."/>
            <person name="Grigoriev I.V."/>
            <person name="Pringle A."/>
        </authorList>
    </citation>
    <scope>NUCLEOTIDE SEQUENCE [LARGE SCALE GENOMIC DNA]</scope>
    <source>
        <strain evidence="2 3">SKay4041</strain>
    </source>
</reference>
<dbReference type="Pfam" id="PF20152">
    <property type="entry name" value="DUF6534"/>
    <property type="match status" value="1"/>
</dbReference>
<feature type="domain" description="DUF6534" evidence="1">
    <location>
        <begin position="34"/>
        <end position="107"/>
    </location>
</feature>
<evidence type="ECO:0000313" key="2">
    <source>
        <dbReference type="EMBL" id="PFH47409.1"/>
    </source>
</evidence>
<protein>
    <recommendedName>
        <fullName evidence="1">DUF6534 domain-containing protein</fullName>
    </recommendedName>
</protein>
<keyword evidence="3" id="KW-1185">Reference proteome</keyword>
<evidence type="ECO:0000313" key="3">
    <source>
        <dbReference type="Proteomes" id="UP000242287"/>
    </source>
</evidence>
<dbReference type="AlphaFoldDB" id="A0A2A9N9X0"/>
<dbReference type="InterPro" id="IPR045339">
    <property type="entry name" value="DUF6534"/>
</dbReference>
<dbReference type="OrthoDB" id="3070057at2759"/>
<sequence length="208" mass="22767">MQGAAELAMGIQLYIGTSDVVQEMMIIAKPVQLHQARKGSKLPKQTEDLVTKLIINTVETGAVTAVTACVELALFLANPNNYVYLVPAVILGKVYSNVLVANLNGRARMRTSVSDDPSMLVMRSMNTNALWGESASEEEMQTRTQGGIELAMGMGTRSFGTDTLQELSSRTSRLGGREKSVIVSVPQKHEEIELQERRGLEVKREESL</sequence>
<dbReference type="STRING" id="703135.A0A2A9N9X0"/>
<accession>A0A2A9N9X0</accession>
<organism evidence="2 3">
    <name type="scientific">Amanita thiersii Skay4041</name>
    <dbReference type="NCBI Taxonomy" id="703135"/>
    <lineage>
        <taxon>Eukaryota</taxon>
        <taxon>Fungi</taxon>
        <taxon>Dikarya</taxon>
        <taxon>Basidiomycota</taxon>
        <taxon>Agaricomycotina</taxon>
        <taxon>Agaricomycetes</taxon>
        <taxon>Agaricomycetidae</taxon>
        <taxon>Agaricales</taxon>
        <taxon>Pluteineae</taxon>
        <taxon>Amanitaceae</taxon>
        <taxon>Amanita</taxon>
    </lineage>
</organism>
<evidence type="ECO:0000259" key="1">
    <source>
        <dbReference type="Pfam" id="PF20152"/>
    </source>
</evidence>
<dbReference type="EMBL" id="KZ302112">
    <property type="protein sequence ID" value="PFH47409.1"/>
    <property type="molecule type" value="Genomic_DNA"/>
</dbReference>
<dbReference type="Proteomes" id="UP000242287">
    <property type="component" value="Unassembled WGS sequence"/>
</dbReference>
<name>A0A2A9N9X0_9AGAR</name>